<dbReference type="InterPro" id="IPR050433">
    <property type="entry name" value="Myc_transcription_factors"/>
</dbReference>
<dbReference type="GO" id="GO:0003677">
    <property type="term" value="F:DNA binding"/>
    <property type="evidence" value="ECO:0007669"/>
    <property type="project" value="UniProtKB-KW"/>
</dbReference>
<reference evidence="3" key="1">
    <citation type="submission" date="2020-04" db="EMBL/GenBank/DDBJ databases">
        <authorList>
            <person name="Alioto T."/>
            <person name="Alioto T."/>
            <person name="Gomez Garrido J."/>
        </authorList>
    </citation>
    <scope>NUCLEOTIDE SEQUENCE</scope>
    <source>
        <strain evidence="3">A484AB</strain>
    </source>
</reference>
<dbReference type="PROSITE" id="PS50888">
    <property type="entry name" value="BHLH"/>
    <property type="match status" value="1"/>
</dbReference>
<dbReference type="InterPro" id="IPR002418">
    <property type="entry name" value="Tscrpt_reg_Myc"/>
</dbReference>
<dbReference type="CDD" id="cd11400">
    <property type="entry name" value="bHLHzip_Myc"/>
    <property type="match status" value="1"/>
</dbReference>
<dbReference type="SUPFAM" id="SSF47459">
    <property type="entry name" value="HLH, helix-loop-helix DNA-binding domain"/>
    <property type="match status" value="1"/>
</dbReference>
<evidence type="ECO:0000256" key="2">
    <source>
        <dbReference type="SAM" id="MobiDB-lite"/>
    </source>
</evidence>
<keyword evidence="4" id="KW-1185">Reference proteome</keyword>
<dbReference type="OrthoDB" id="5964374at2759"/>
<dbReference type="EMBL" id="CACRXK020000271">
    <property type="protein sequence ID" value="CAB3980228.1"/>
    <property type="molecule type" value="Genomic_DNA"/>
</dbReference>
<dbReference type="PANTHER" id="PTHR45851">
    <property type="entry name" value="MYC PROTO-ONCOGENE"/>
    <property type="match status" value="1"/>
</dbReference>
<evidence type="ECO:0000313" key="3">
    <source>
        <dbReference type="EMBL" id="CAB3980228.1"/>
    </source>
</evidence>
<dbReference type="InterPro" id="IPR036638">
    <property type="entry name" value="HLH_DNA-bd_sf"/>
</dbReference>
<feature type="region of interest" description="Disordered" evidence="2">
    <location>
        <begin position="251"/>
        <end position="271"/>
    </location>
</feature>
<dbReference type="Pfam" id="PF00010">
    <property type="entry name" value="HLH"/>
    <property type="match status" value="1"/>
</dbReference>
<dbReference type="AlphaFoldDB" id="A0A6S7FLC8"/>
<sequence length="357" mass="41106">MFYERPDSHMLESRMGFPHDGSYEDMCNSNGLKEDHWQKVQNLLPTPPCSPEELCYQAGFPEFMPPPAPQSNFQQGLQVVPDEIPDDLVDTEVDLLPVLDISDEEMQKLTSPTIFDDTMWQMHSSQQPQQSTPQCEVYDNRPISVNDVNYISHGIRTVHISDQVVRSPAYSQSFVLTVNANPIQPLNTMGHLITREILATPTNSGIISDPNYMNERVNLVGPFDLTNLQALPDSPSKRGRKIRRTISRGTQETIITEEPADDSEDSETTRATHNVLERRRREELKEKFQRLRDCLPELQDNDRAPKVLILKKSCEYVKYLEQEEQRLLADKELEKQRLLILLKKRHMLAQSFLSMQC</sequence>
<dbReference type="GO" id="GO:0003700">
    <property type="term" value="F:DNA-binding transcription factor activity"/>
    <property type="evidence" value="ECO:0007669"/>
    <property type="project" value="InterPro"/>
</dbReference>
<comment type="caution">
    <text evidence="3">The sequence shown here is derived from an EMBL/GenBank/DDBJ whole genome shotgun (WGS) entry which is preliminary data.</text>
</comment>
<organism evidence="3 4">
    <name type="scientific">Paramuricea clavata</name>
    <name type="common">Red gorgonian</name>
    <name type="synonym">Violescent sea-whip</name>
    <dbReference type="NCBI Taxonomy" id="317549"/>
    <lineage>
        <taxon>Eukaryota</taxon>
        <taxon>Metazoa</taxon>
        <taxon>Cnidaria</taxon>
        <taxon>Anthozoa</taxon>
        <taxon>Octocorallia</taxon>
        <taxon>Malacalcyonacea</taxon>
        <taxon>Plexauridae</taxon>
        <taxon>Paramuricea</taxon>
    </lineage>
</organism>
<keyword evidence="1" id="KW-0238">DNA-binding</keyword>
<dbReference type="FunFam" id="4.10.280.10:FF:000019">
    <property type="entry name" value="Myc proto-oncogene protein"/>
    <property type="match status" value="1"/>
</dbReference>
<gene>
    <name evidence="3" type="ORF">PACLA_8A051041</name>
</gene>
<evidence type="ECO:0000256" key="1">
    <source>
        <dbReference type="ARBA" id="ARBA00023125"/>
    </source>
</evidence>
<accession>A0A6S7FLC8</accession>
<dbReference type="GO" id="GO:0046983">
    <property type="term" value="F:protein dimerization activity"/>
    <property type="evidence" value="ECO:0007669"/>
    <property type="project" value="InterPro"/>
</dbReference>
<dbReference type="PRINTS" id="PR00044">
    <property type="entry name" value="LEUZIPPRMYC"/>
</dbReference>
<proteinExistence type="predicted"/>
<dbReference type="SMART" id="SM00353">
    <property type="entry name" value="HLH"/>
    <property type="match status" value="1"/>
</dbReference>
<evidence type="ECO:0000313" key="4">
    <source>
        <dbReference type="Proteomes" id="UP001152795"/>
    </source>
</evidence>
<dbReference type="InterPro" id="IPR011598">
    <property type="entry name" value="bHLH_dom"/>
</dbReference>
<dbReference type="Proteomes" id="UP001152795">
    <property type="component" value="Unassembled WGS sequence"/>
</dbReference>
<dbReference type="Gene3D" id="4.10.280.10">
    <property type="entry name" value="Helix-loop-helix DNA-binding domain"/>
    <property type="match status" value="1"/>
</dbReference>
<protein>
    <submittedName>
        <fullName evidence="3">Myc proto-oncogene -like isoform X2</fullName>
    </submittedName>
</protein>
<name>A0A6S7FLC8_PARCT</name>